<dbReference type="EnsemblPlants" id="OPUNC05G07390.1">
    <property type="protein sequence ID" value="OPUNC05G07390.1"/>
    <property type="gene ID" value="OPUNC05G07390"/>
</dbReference>
<feature type="compositionally biased region" description="Acidic residues" evidence="1">
    <location>
        <begin position="29"/>
        <end position="41"/>
    </location>
</feature>
<evidence type="ECO:0000313" key="2">
    <source>
        <dbReference type="EnsemblPlants" id="OPUNC05G07390.1"/>
    </source>
</evidence>
<feature type="region of interest" description="Disordered" evidence="1">
    <location>
        <begin position="1"/>
        <end position="49"/>
    </location>
</feature>
<proteinExistence type="predicted"/>
<evidence type="ECO:0000256" key="1">
    <source>
        <dbReference type="SAM" id="MobiDB-lite"/>
    </source>
</evidence>
<dbReference type="AlphaFoldDB" id="A0A0E0L005"/>
<protein>
    <submittedName>
        <fullName evidence="2">Uncharacterized protein</fullName>
    </submittedName>
</protein>
<evidence type="ECO:0000313" key="3">
    <source>
        <dbReference type="Proteomes" id="UP000026962"/>
    </source>
</evidence>
<reference evidence="2" key="1">
    <citation type="submission" date="2015-04" db="UniProtKB">
        <authorList>
            <consortium name="EnsemblPlants"/>
        </authorList>
    </citation>
    <scope>IDENTIFICATION</scope>
</reference>
<organism evidence="2">
    <name type="scientific">Oryza punctata</name>
    <name type="common">Red rice</name>
    <dbReference type="NCBI Taxonomy" id="4537"/>
    <lineage>
        <taxon>Eukaryota</taxon>
        <taxon>Viridiplantae</taxon>
        <taxon>Streptophyta</taxon>
        <taxon>Embryophyta</taxon>
        <taxon>Tracheophyta</taxon>
        <taxon>Spermatophyta</taxon>
        <taxon>Magnoliopsida</taxon>
        <taxon>Liliopsida</taxon>
        <taxon>Poales</taxon>
        <taxon>Poaceae</taxon>
        <taxon>BOP clade</taxon>
        <taxon>Oryzoideae</taxon>
        <taxon>Oryzeae</taxon>
        <taxon>Oryzinae</taxon>
        <taxon>Oryza</taxon>
    </lineage>
</organism>
<dbReference type="Gramene" id="OPUNC05G07390.1">
    <property type="protein sequence ID" value="OPUNC05G07390.1"/>
    <property type="gene ID" value="OPUNC05G07390"/>
</dbReference>
<dbReference type="HOGENOM" id="CLU_197832_0_0_1"/>
<keyword evidence="3" id="KW-1185">Reference proteome</keyword>
<reference evidence="2" key="2">
    <citation type="submission" date="2018-05" db="EMBL/GenBank/DDBJ databases">
        <title>OpunRS2 (Oryza punctata Reference Sequence Version 2).</title>
        <authorList>
            <person name="Zhang J."/>
            <person name="Kudrna D."/>
            <person name="Lee S."/>
            <person name="Talag J."/>
            <person name="Welchert J."/>
            <person name="Wing R.A."/>
        </authorList>
    </citation>
    <scope>NUCLEOTIDE SEQUENCE [LARGE SCALE GENOMIC DNA]</scope>
</reference>
<dbReference type="Proteomes" id="UP000026962">
    <property type="component" value="Chromosome 5"/>
</dbReference>
<sequence>MARRSPPTRPEGYSTSDGEADGPGSYLSETDEDEEEVEEVQLEPMSVEDVAAGKEWEGFTLEYDHGSDADEDAAAEDK</sequence>
<accession>A0A0E0L005</accession>
<dbReference type="OMA" id="IAAGKEW"/>
<name>A0A0E0L005_ORYPU</name>